<evidence type="ECO:0000313" key="4">
    <source>
        <dbReference type="EMBL" id="RZV38401.1"/>
    </source>
</evidence>
<feature type="domain" description="Nucleotidyl transferase" evidence="1">
    <location>
        <begin position="3"/>
        <end position="155"/>
    </location>
</feature>
<evidence type="ECO:0000259" key="3">
    <source>
        <dbReference type="Pfam" id="PF22640"/>
    </source>
</evidence>
<dbReference type="PANTHER" id="PTHR46390">
    <property type="entry name" value="MANNOSE-1-PHOSPHATE GUANYLYLTRANSFERASE"/>
    <property type="match status" value="1"/>
</dbReference>
<organism evidence="4 5">
    <name type="scientific">Candidatus Acidulodesulfobacterium acidiphilum</name>
    <dbReference type="NCBI Taxonomy" id="2597224"/>
    <lineage>
        <taxon>Bacteria</taxon>
        <taxon>Deltaproteobacteria</taxon>
        <taxon>Candidatus Acidulodesulfobacterales</taxon>
        <taxon>Candidatus Acidulodesulfobacterium</taxon>
    </lineage>
</organism>
<dbReference type="InterPro" id="IPR014710">
    <property type="entry name" value="RmlC-like_jellyroll"/>
</dbReference>
<dbReference type="Pfam" id="PF01050">
    <property type="entry name" value="MannoseP_isomer"/>
    <property type="match status" value="1"/>
</dbReference>
<gene>
    <name evidence="4" type="ORF">EVJ48_07065</name>
</gene>
<dbReference type="InterPro" id="IPR011051">
    <property type="entry name" value="RmlC_Cupin_sf"/>
</dbReference>
<accession>A0A520XB87</accession>
<dbReference type="InterPro" id="IPR051161">
    <property type="entry name" value="Mannose-6P_isomerase_type2"/>
</dbReference>
<dbReference type="EMBL" id="SHMQ01000019">
    <property type="protein sequence ID" value="RZV38401.1"/>
    <property type="molecule type" value="Genomic_DNA"/>
</dbReference>
<dbReference type="InterPro" id="IPR054566">
    <property type="entry name" value="ManC/GMP-like_b-helix"/>
</dbReference>
<dbReference type="SUPFAM" id="SSF51182">
    <property type="entry name" value="RmlC-like cupins"/>
    <property type="match status" value="1"/>
</dbReference>
<evidence type="ECO:0000259" key="1">
    <source>
        <dbReference type="Pfam" id="PF00483"/>
    </source>
</evidence>
<reference evidence="4 5" key="1">
    <citation type="submission" date="2019-01" db="EMBL/GenBank/DDBJ databases">
        <title>Insights into ecological role of a new deltaproteobacterial order Candidatus Sinidesulfobacterales (Sva0485) by metagenomics and metatranscriptomics.</title>
        <authorList>
            <person name="Tan S."/>
            <person name="Liu J."/>
            <person name="Fang Y."/>
            <person name="Hedlund B."/>
            <person name="Lian Z.-H."/>
            <person name="Huang L.-Y."/>
            <person name="Li J.-T."/>
            <person name="Huang L.-N."/>
            <person name="Li W.-J."/>
            <person name="Jiang H.-C."/>
            <person name="Dong H.-L."/>
            <person name="Shu W.-S."/>
        </authorList>
    </citation>
    <scope>NUCLEOTIDE SEQUENCE [LARGE SCALE GENOMIC DNA]</scope>
    <source>
        <strain evidence="4">AP4</strain>
    </source>
</reference>
<sequence>MTNVILCGGSGTRLWPISRTYFPKQFYKFINGKSLFQLTVLRNQDLCSDFIIVTNKDQYFIALDQLDEIGVKNCRFILEPVPRNTAAAVALSCIDAVKSGSETVLITPSDHLVKDEKKYKKVIERGVSEAIKGGIIMFGIKPSYPETGYGYIDALTAGQGQEQTKPDTKSNFAGSSDKFHNQSNAAHNIYTEHNSGIISGTHTILNPVYPVVSFKEKPDEETAEKYISKGNFYWNSGMLLVKPEILIDELKAVCPAIYENSEFAYENASKDGFMIRIKEDDMLKIEENSIDFALLENTKSVRVIESDFDWSDLGNFDSIYNELEKDENNNAVNTKEDIVGINSKNNLIMSGGKMIAAIDVEDMIIINTDDAVLISKKGSSQNVKKIVDELKKRNSELHTHHLTVHRPWGSYSVLLESALYKLKKISVKPGAKLSLQKHFHRSEHWIVTSGTALVTVGDKETLLRANESTYIPMGFVHRLENPGLIPLIIIEAQVGEYLKEDDIVRIEDDYNRL</sequence>
<evidence type="ECO:0000313" key="5">
    <source>
        <dbReference type="Proteomes" id="UP000322454"/>
    </source>
</evidence>
<dbReference type="GO" id="GO:0004475">
    <property type="term" value="F:mannose-1-phosphate guanylyltransferase (GTP) activity"/>
    <property type="evidence" value="ECO:0007669"/>
    <property type="project" value="InterPro"/>
</dbReference>
<dbReference type="CDD" id="cd02509">
    <property type="entry name" value="GDP-M1P_Guanylyltransferase"/>
    <property type="match status" value="1"/>
</dbReference>
<dbReference type="InterPro" id="IPR029044">
    <property type="entry name" value="Nucleotide-diphossugar_trans"/>
</dbReference>
<feature type="domain" description="Nucleotidyl transferase" evidence="1">
    <location>
        <begin position="211"/>
        <end position="327"/>
    </location>
</feature>
<dbReference type="InterPro" id="IPR049577">
    <property type="entry name" value="GMPP_N"/>
</dbReference>
<evidence type="ECO:0000259" key="2">
    <source>
        <dbReference type="Pfam" id="PF01050"/>
    </source>
</evidence>
<dbReference type="InterPro" id="IPR005835">
    <property type="entry name" value="NTP_transferase_dom"/>
</dbReference>
<dbReference type="SUPFAM" id="SSF53448">
    <property type="entry name" value="Nucleotide-diphospho-sugar transferases"/>
    <property type="match status" value="1"/>
</dbReference>
<dbReference type="FunFam" id="2.60.120.10:FF:000032">
    <property type="entry name" value="Mannose-1-phosphate guanylyltransferase/mannose-6-phosphate isomerase"/>
    <property type="match status" value="1"/>
</dbReference>
<dbReference type="Pfam" id="PF22640">
    <property type="entry name" value="ManC_GMP_beta-helix"/>
    <property type="match status" value="1"/>
</dbReference>
<dbReference type="Gene3D" id="2.60.120.10">
    <property type="entry name" value="Jelly Rolls"/>
    <property type="match status" value="1"/>
</dbReference>
<dbReference type="CDD" id="cd02213">
    <property type="entry name" value="cupin_PMI_typeII_C"/>
    <property type="match status" value="1"/>
</dbReference>
<comment type="caution">
    <text evidence="4">The sequence shown here is derived from an EMBL/GenBank/DDBJ whole genome shotgun (WGS) entry which is preliminary data.</text>
</comment>
<feature type="domain" description="Mannose-6-phosphate isomerase type II C-terminal" evidence="2">
    <location>
        <begin position="394"/>
        <end position="508"/>
    </location>
</feature>
<proteinExistence type="predicted"/>
<protein>
    <submittedName>
        <fullName evidence="4">Cupin domain-containing protein</fullName>
    </submittedName>
</protein>
<dbReference type="GO" id="GO:0005976">
    <property type="term" value="P:polysaccharide metabolic process"/>
    <property type="evidence" value="ECO:0007669"/>
    <property type="project" value="InterPro"/>
</dbReference>
<name>A0A520XB87_9DELT</name>
<dbReference type="Proteomes" id="UP000322454">
    <property type="component" value="Unassembled WGS sequence"/>
</dbReference>
<dbReference type="PANTHER" id="PTHR46390:SF1">
    <property type="entry name" value="MANNOSE-1-PHOSPHATE GUANYLYLTRANSFERASE"/>
    <property type="match status" value="1"/>
</dbReference>
<feature type="domain" description="MannoseP isomerase/GMP-like beta-helix" evidence="3">
    <location>
        <begin position="338"/>
        <end position="390"/>
    </location>
</feature>
<dbReference type="Gene3D" id="3.90.550.10">
    <property type="entry name" value="Spore Coat Polysaccharide Biosynthesis Protein SpsA, Chain A"/>
    <property type="match status" value="1"/>
</dbReference>
<dbReference type="GO" id="GO:0009298">
    <property type="term" value="P:GDP-mannose biosynthetic process"/>
    <property type="evidence" value="ECO:0007669"/>
    <property type="project" value="TreeGrafter"/>
</dbReference>
<dbReference type="InterPro" id="IPR001538">
    <property type="entry name" value="Man6P_isomerase-2_C"/>
</dbReference>
<dbReference type="AlphaFoldDB" id="A0A520XB87"/>
<dbReference type="Pfam" id="PF00483">
    <property type="entry name" value="NTP_transferase"/>
    <property type="match status" value="2"/>
</dbReference>